<name>A0A9Y2JLW0_9PSEU</name>
<dbReference type="RefSeq" id="WP_285997477.1">
    <property type="nucleotide sequence ID" value="NZ_CP127295.1"/>
</dbReference>
<dbReference type="AlphaFoldDB" id="A0A9Y2JLW0"/>
<evidence type="ECO:0000313" key="3">
    <source>
        <dbReference type="Proteomes" id="UP001239397"/>
    </source>
</evidence>
<protein>
    <submittedName>
        <fullName evidence="2">Uncharacterized protein</fullName>
    </submittedName>
</protein>
<dbReference type="EMBL" id="CP127295">
    <property type="protein sequence ID" value="WIY01016.1"/>
    <property type="molecule type" value="Genomic_DNA"/>
</dbReference>
<keyword evidence="3" id="KW-1185">Reference proteome</keyword>
<evidence type="ECO:0000313" key="2">
    <source>
        <dbReference type="EMBL" id="WIY01016.1"/>
    </source>
</evidence>
<gene>
    <name evidence="2" type="ORF">QRX60_44420</name>
</gene>
<proteinExistence type="predicted"/>
<reference evidence="2 3" key="1">
    <citation type="submission" date="2023-06" db="EMBL/GenBank/DDBJ databases">
        <authorList>
            <person name="Oyuntsetseg B."/>
            <person name="Kim S.B."/>
        </authorList>
    </citation>
    <scope>NUCLEOTIDE SEQUENCE [LARGE SCALE GENOMIC DNA]</scope>
    <source>
        <strain evidence="2 3">4-36</strain>
    </source>
</reference>
<sequence>MRRASVAAEVPTAVSLPGAFPGTASATGSPGLPGYAPIPAGSVGPALNADGYFVGQIKGNLYWVTDSYYQAMFLTRGRTSCSSTHRPPSGTTCCGPSRR</sequence>
<feature type="region of interest" description="Disordered" evidence="1">
    <location>
        <begin position="79"/>
        <end position="99"/>
    </location>
</feature>
<dbReference type="Proteomes" id="UP001239397">
    <property type="component" value="Chromosome"/>
</dbReference>
<organism evidence="2 3">
    <name type="scientific">Amycolatopsis mongoliensis</name>
    <dbReference type="NCBI Taxonomy" id="715475"/>
    <lineage>
        <taxon>Bacteria</taxon>
        <taxon>Bacillati</taxon>
        <taxon>Actinomycetota</taxon>
        <taxon>Actinomycetes</taxon>
        <taxon>Pseudonocardiales</taxon>
        <taxon>Pseudonocardiaceae</taxon>
        <taxon>Amycolatopsis</taxon>
    </lineage>
</organism>
<evidence type="ECO:0000256" key="1">
    <source>
        <dbReference type="SAM" id="MobiDB-lite"/>
    </source>
</evidence>
<dbReference type="KEGG" id="amog:QRX60_44420"/>
<accession>A0A9Y2JLW0</accession>